<feature type="domain" description="SLH" evidence="2">
    <location>
        <begin position="545"/>
        <end position="608"/>
    </location>
</feature>
<dbReference type="Gene3D" id="2.160.20.10">
    <property type="entry name" value="Single-stranded right-handed beta-helix, Pectin lyase-like"/>
    <property type="match status" value="1"/>
</dbReference>
<feature type="domain" description="SLH" evidence="2">
    <location>
        <begin position="669"/>
        <end position="732"/>
    </location>
</feature>
<dbReference type="PANTHER" id="PTHR43308">
    <property type="entry name" value="OUTER MEMBRANE PROTEIN ALPHA-RELATED"/>
    <property type="match status" value="1"/>
</dbReference>
<reference evidence="3 4" key="2">
    <citation type="submission" date="2018-03" db="EMBL/GenBank/DDBJ databases">
        <title>The ancient ancestry and fast evolution of plastids.</title>
        <authorList>
            <person name="Moore K.R."/>
            <person name="Magnabosco C."/>
            <person name="Momper L."/>
            <person name="Gold D.A."/>
            <person name="Bosak T."/>
            <person name="Fournier G.P."/>
        </authorList>
    </citation>
    <scope>NUCLEOTIDE SEQUENCE [LARGE SCALE GENOMIC DNA]</scope>
    <source>
        <strain evidence="3 4">ULC007</strain>
    </source>
</reference>
<dbReference type="Pfam" id="PF07602">
    <property type="entry name" value="DUF1565"/>
    <property type="match status" value="1"/>
</dbReference>
<organism evidence="3 4">
    <name type="scientific">Phormidesmis priestleyi ULC007</name>
    <dbReference type="NCBI Taxonomy" id="1920490"/>
    <lineage>
        <taxon>Bacteria</taxon>
        <taxon>Bacillati</taxon>
        <taxon>Cyanobacteriota</taxon>
        <taxon>Cyanophyceae</taxon>
        <taxon>Leptolyngbyales</taxon>
        <taxon>Leptolyngbyaceae</taxon>
        <taxon>Phormidesmis</taxon>
    </lineage>
</organism>
<evidence type="ECO:0000313" key="4">
    <source>
        <dbReference type="Proteomes" id="UP000238634"/>
    </source>
</evidence>
<evidence type="ECO:0000259" key="2">
    <source>
        <dbReference type="PROSITE" id="PS51272"/>
    </source>
</evidence>
<accession>A0A2T1D8Q9</accession>
<feature type="region of interest" description="Disordered" evidence="1">
    <location>
        <begin position="295"/>
        <end position="354"/>
    </location>
</feature>
<sequence length="739" mass="78498">MVQSTSPTLFVNPTSGSDSAAGSQVSPFKTIARALQQIKSGTKIQLAPGTYSTATGETFPIVIPSGVTIVGNESNKGSGIQITGGGIFASPTFANQLVTFKLENNAQLRGVTVTNSETRGTGAWIESTAPTIANCTFVNCKREGVFATGTANPVVNDNVFFQNAANGISIVRDTKGEFRRNVCQNTGFGLAIGDNAAPLIADSRIFENRSGIVLSKAARPVLRGNIVERNTESGLISLERSVPNLGSSQDPGGNIFRDNAEFDFENATSPPITIASAGNQITPTKVKGPIEFLVSEVPTPTPTPTPSPIPTPAPTPTPSPIPTPTPTPIPVPTPTPTPTPTPAPVPTPVPDTGLSDIRGHWAEAFIQGLVSRSLISGFPDGTFKPEAPLTRAQYAAIVAKAYDLPLKQAATNFSDVPENFWARDFIIKSNRMGFIAGFPDGTFRPGQNLTRVQALVSLVNGLGLTGGTPSAVGAYSDRAEIPSYATDLVATATQKRLVVNHPNVAQLRPVMDITRAEVAALVYQSLVATNRAPAIASAFIVDPDTSVATFSDIQQHWSKDFVLGLASQNFIKGFADGKFQPDAPMTRAQYAAIIAKAFNPAPKRNAFKFSDVAADFWAKPMIDQAYRAGFISGFPDGTFKPNQNVTRLQLVLSLASGFNLPPGDVSALNLYDDRSAIPQNVLDRVAAATQDRIIVNYPNVRQFNPNRDATRAEVSAMVYQTLVRDGRVASLNSQYIVNA</sequence>
<dbReference type="PROSITE" id="PS51272">
    <property type="entry name" value="SLH"/>
    <property type="match status" value="5"/>
</dbReference>
<name>A0A2T1D8Q9_9CYAN</name>
<dbReference type="Proteomes" id="UP000238634">
    <property type="component" value="Unassembled WGS sequence"/>
</dbReference>
<dbReference type="STRING" id="1920490.GCA_001895925_02112"/>
<feature type="domain" description="SLH" evidence="2">
    <location>
        <begin position="349"/>
        <end position="412"/>
    </location>
</feature>
<dbReference type="InterPro" id="IPR011459">
    <property type="entry name" value="DUF1565"/>
</dbReference>
<feature type="domain" description="SLH" evidence="2">
    <location>
        <begin position="609"/>
        <end position="668"/>
    </location>
</feature>
<dbReference type="InterPro" id="IPR001119">
    <property type="entry name" value="SLH_dom"/>
</dbReference>
<proteinExistence type="predicted"/>
<feature type="region of interest" description="Disordered" evidence="1">
    <location>
        <begin position="1"/>
        <end position="23"/>
    </location>
</feature>
<dbReference type="InterPro" id="IPR006626">
    <property type="entry name" value="PbH1"/>
</dbReference>
<comment type="caution">
    <text evidence="3">The sequence shown here is derived from an EMBL/GenBank/DDBJ whole genome shotgun (WGS) entry which is preliminary data.</text>
</comment>
<dbReference type="InterPro" id="IPR051465">
    <property type="entry name" value="Cell_Envelope_Struct_Comp"/>
</dbReference>
<dbReference type="OrthoDB" id="9759810at2"/>
<dbReference type="SMART" id="SM00710">
    <property type="entry name" value="PbH1"/>
    <property type="match status" value="6"/>
</dbReference>
<protein>
    <submittedName>
        <fullName evidence="3">DUF1565 domain-containing protein</fullName>
    </submittedName>
</protein>
<keyword evidence="4" id="KW-1185">Reference proteome</keyword>
<dbReference type="InterPro" id="IPR011050">
    <property type="entry name" value="Pectin_lyase_fold/virulence"/>
</dbReference>
<dbReference type="RefSeq" id="WP_073074551.1">
    <property type="nucleotide sequence ID" value="NZ_MPPI01000039.1"/>
</dbReference>
<evidence type="ECO:0000313" key="3">
    <source>
        <dbReference type="EMBL" id="PSB16826.1"/>
    </source>
</evidence>
<reference evidence="3 4" key="1">
    <citation type="submission" date="2018-02" db="EMBL/GenBank/DDBJ databases">
        <authorList>
            <person name="Cohen D.B."/>
            <person name="Kent A.D."/>
        </authorList>
    </citation>
    <scope>NUCLEOTIDE SEQUENCE [LARGE SCALE GENOMIC DNA]</scope>
    <source>
        <strain evidence="3 4">ULC007</strain>
    </source>
</reference>
<dbReference type="Pfam" id="PF00395">
    <property type="entry name" value="SLH"/>
    <property type="match status" value="4"/>
</dbReference>
<dbReference type="InterPro" id="IPR012334">
    <property type="entry name" value="Pectin_lyas_fold"/>
</dbReference>
<feature type="domain" description="SLH" evidence="2">
    <location>
        <begin position="413"/>
        <end position="472"/>
    </location>
</feature>
<gene>
    <name evidence="3" type="ORF">C7B65_20390</name>
</gene>
<dbReference type="EMBL" id="PVWG01000036">
    <property type="protein sequence ID" value="PSB16826.1"/>
    <property type="molecule type" value="Genomic_DNA"/>
</dbReference>
<dbReference type="PANTHER" id="PTHR43308:SF5">
    <property type="entry name" value="S-LAYER PROTEIN _ PEPTIDOGLYCAN ENDO-BETA-N-ACETYLGLUCOSAMINIDASE"/>
    <property type="match status" value="1"/>
</dbReference>
<feature type="compositionally biased region" description="Pro residues" evidence="1">
    <location>
        <begin position="299"/>
        <end position="349"/>
    </location>
</feature>
<evidence type="ECO:0000256" key="1">
    <source>
        <dbReference type="SAM" id="MobiDB-lite"/>
    </source>
</evidence>
<dbReference type="AlphaFoldDB" id="A0A2T1D8Q9"/>
<dbReference type="SUPFAM" id="SSF51126">
    <property type="entry name" value="Pectin lyase-like"/>
    <property type="match status" value="1"/>
</dbReference>